<comment type="caution">
    <text evidence="2">The sequence shown here is derived from an EMBL/GenBank/DDBJ whole genome shotgun (WGS) entry which is preliminary data.</text>
</comment>
<dbReference type="Pfam" id="PF13347">
    <property type="entry name" value="MFS_2"/>
    <property type="match status" value="1"/>
</dbReference>
<feature type="transmembrane region" description="Helical" evidence="1">
    <location>
        <begin position="89"/>
        <end position="108"/>
    </location>
</feature>
<dbReference type="EMBL" id="JABACJ020000024">
    <property type="protein sequence ID" value="MBU3877925.1"/>
    <property type="molecule type" value="Genomic_DNA"/>
</dbReference>
<feature type="transmembrane region" description="Helical" evidence="1">
    <location>
        <begin position="120"/>
        <end position="138"/>
    </location>
</feature>
<reference evidence="2 3" key="1">
    <citation type="submission" date="2021-06" db="EMBL/GenBank/DDBJ databases">
        <title>Faecalicatena sp. nov. isolated from porcine feces.</title>
        <authorList>
            <person name="Oh B.S."/>
            <person name="Lee J.H."/>
        </authorList>
    </citation>
    <scope>NUCLEOTIDE SEQUENCE [LARGE SCALE GENOMIC DNA]</scope>
    <source>
        <strain evidence="2 3">AGMB00832</strain>
    </source>
</reference>
<proteinExistence type="predicted"/>
<feature type="transmembrane region" description="Helical" evidence="1">
    <location>
        <begin position="351"/>
        <end position="375"/>
    </location>
</feature>
<feature type="transmembrane region" description="Helical" evidence="1">
    <location>
        <begin position="396"/>
        <end position="420"/>
    </location>
</feature>
<dbReference type="InterPro" id="IPR039672">
    <property type="entry name" value="MFS_2"/>
</dbReference>
<sequence>MENKNKDLSHSLHRAKIWEIAFYAFNNTSTNIYAMIFMYITYFLTGIVGVGVVLAGTITTVMRMWDGVTDPFIGYIIDKTNTKFGKNRPFILIGNLILLVTSFVIYWVTPVIPQAARFPFYIVMYMLYIIGYTFQCVVTKSAQSCLTNDPTQRPIFTMFDAVFNTVLFAVIPVIITNVLIPMYGGDTAFANPAFFQGIWKVFAPLSFVLAILAIIGLRRKDRLEYYGTGVVQRITFKDYWEVLKKNRAIQMLVISASSDKLTASMKGNTIIFVMLFGIICGNYTLYGSYSAITSIPNIVVTLLLMNFVARRMGQKSAMLVGTWGAIISAVALFFLMWLGDPTTLSFTHFNLFSILFLVLNVVMAGFSGVAGNIVIPMTADCADYEVYRSGKYVPGLMGTLFSFVDKMISSLAGTFVSLMIAAIGFKSVQPTPNTPYSDSIFWVTMICFIGAPIIGWVMNLIALRFYPLTKEKMAEIQIRIAEIKAEAHEKAQASAE</sequence>
<dbReference type="RefSeq" id="WP_216244488.1">
    <property type="nucleotide sequence ID" value="NZ_JABACJ020000024.1"/>
</dbReference>
<dbReference type="PANTHER" id="PTHR11328:SF28">
    <property type="entry name" value="MAJOR FACILITATOR SUPERFAMILY DOMAIN-CONTAINING PROTEIN 12"/>
    <property type="match status" value="1"/>
</dbReference>
<gene>
    <name evidence="2" type="ORF">HGO97_019155</name>
</gene>
<feature type="transmembrane region" description="Helical" evidence="1">
    <location>
        <begin position="197"/>
        <end position="217"/>
    </location>
</feature>
<keyword evidence="1" id="KW-0812">Transmembrane</keyword>
<dbReference type="PANTHER" id="PTHR11328">
    <property type="entry name" value="MAJOR FACILITATOR SUPERFAMILY DOMAIN-CONTAINING PROTEIN"/>
    <property type="match status" value="1"/>
</dbReference>
<evidence type="ECO:0000313" key="3">
    <source>
        <dbReference type="Proteomes" id="UP000723714"/>
    </source>
</evidence>
<keyword evidence="1" id="KW-1133">Transmembrane helix</keyword>
<evidence type="ECO:0000313" key="2">
    <source>
        <dbReference type="EMBL" id="MBU3877925.1"/>
    </source>
</evidence>
<feature type="transmembrane region" description="Helical" evidence="1">
    <location>
        <begin position="32"/>
        <end position="55"/>
    </location>
</feature>
<feature type="transmembrane region" description="Helical" evidence="1">
    <location>
        <begin position="159"/>
        <end position="185"/>
    </location>
</feature>
<evidence type="ECO:0000256" key="1">
    <source>
        <dbReference type="SAM" id="Phobius"/>
    </source>
</evidence>
<feature type="transmembrane region" description="Helical" evidence="1">
    <location>
        <begin position="440"/>
        <end position="463"/>
    </location>
</feature>
<name>A0ABS6D8J0_9FIRM</name>
<organism evidence="2 3">
    <name type="scientific">Faecalicatena faecalis</name>
    <dbReference type="NCBI Taxonomy" id="2726362"/>
    <lineage>
        <taxon>Bacteria</taxon>
        <taxon>Bacillati</taxon>
        <taxon>Bacillota</taxon>
        <taxon>Clostridia</taxon>
        <taxon>Lachnospirales</taxon>
        <taxon>Lachnospiraceae</taxon>
        <taxon>Faecalicatena</taxon>
    </lineage>
</organism>
<accession>A0ABS6D8J0</accession>
<dbReference type="Proteomes" id="UP000723714">
    <property type="component" value="Unassembled WGS sequence"/>
</dbReference>
<keyword evidence="1" id="KW-0472">Membrane</keyword>
<feature type="transmembrane region" description="Helical" evidence="1">
    <location>
        <begin position="267"/>
        <end position="285"/>
    </location>
</feature>
<protein>
    <submittedName>
        <fullName evidence="2">MFS transporter</fullName>
    </submittedName>
</protein>
<feature type="transmembrane region" description="Helical" evidence="1">
    <location>
        <begin position="291"/>
        <end position="309"/>
    </location>
</feature>
<feature type="transmembrane region" description="Helical" evidence="1">
    <location>
        <begin position="316"/>
        <end position="339"/>
    </location>
</feature>
<keyword evidence="3" id="KW-1185">Reference proteome</keyword>